<sequence length="119" mass="12518">MTTSSLLLAAVAVVAVCAAAAAPHATVALAGGWSPITNIRDPHIQELGQWAITEVNKNPSTSGPLTFSKVTGGEQQVVNGINYRLDIDASSSIDVDGSYKAVVYEQDSTTRKLISFEKN</sequence>
<evidence type="ECO:0000256" key="2">
    <source>
        <dbReference type="ARBA" id="ARBA00022690"/>
    </source>
</evidence>
<evidence type="ECO:0000256" key="3">
    <source>
        <dbReference type="ARBA" id="ARBA00022704"/>
    </source>
</evidence>
<dbReference type="Proteomes" id="UP000032180">
    <property type="component" value="Chromosome 3"/>
</dbReference>
<protein>
    <recommendedName>
        <fullName evidence="6">Cystatin domain-containing protein</fullName>
    </recommendedName>
</protein>
<evidence type="ECO:0000313" key="8">
    <source>
        <dbReference type="Proteomes" id="UP000032180"/>
    </source>
</evidence>
<feature type="domain" description="Cystatin" evidence="6">
    <location>
        <begin position="28"/>
        <end position="119"/>
    </location>
</feature>
<dbReference type="Gene3D" id="3.10.450.10">
    <property type="match status" value="1"/>
</dbReference>
<dbReference type="STRING" id="77586.A0A0D9VR26"/>
<feature type="chain" id="PRO_5018793167" description="Cystatin domain-containing protein" evidence="5">
    <location>
        <begin position="22"/>
        <end position="119"/>
    </location>
</feature>
<dbReference type="EnsemblPlants" id="LPERR03G07200.1">
    <property type="protein sequence ID" value="LPERR03G07200.1"/>
    <property type="gene ID" value="LPERR03G07200"/>
</dbReference>
<evidence type="ECO:0000256" key="4">
    <source>
        <dbReference type="ARBA" id="ARBA00022821"/>
    </source>
</evidence>
<dbReference type="eggNOG" id="ENOG502S46Q">
    <property type="taxonomic scope" value="Eukaryota"/>
</dbReference>
<keyword evidence="2" id="KW-0646">Protease inhibitor</keyword>
<organism evidence="7 8">
    <name type="scientific">Leersia perrieri</name>
    <dbReference type="NCBI Taxonomy" id="77586"/>
    <lineage>
        <taxon>Eukaryota</taxon>
        <taxon>Viridiplantae</taxon>
        <taxon>Streptophyta</taxon>
        <taxon>Embryophyta</taxon>
        <taxon>Tracheophyta</taxon>
        <taxon>Spermatophyta</taxon>
        <taxon>Magnoliopsida</taxon>
        <taxon>Liliopsida</taxon>
        <taxon>Poales</taxon>
        <taxon>Poaceae</taxon>
        <taxon>BOP clade</taxon>
        <taxon>Oryzoideae</taxon>
        <taxon>Oryzeae</taxon>
        <taxon>Oryzinae</taxon>
        <taxon>Leersia</taxon>
    </lineage>
</organism>
<reference evidence="7 8" key="1">
    <citation type="submission" date="2012-08" db="EMBL/GenBank/DDBJ databases">
        <title>Oryza genome evolution.</title>
        <authorList>
            <person name="Wing R.A."/>
        </authorList>
    </citation>
    <scope>NUCLEOTIDE SEQUENCE</scope>
</reference>
<dbReference type="GO" id="GO:0006952">
    <property type="term" value="P:defense response"/>
    <property type="evidence" value="ECO:0007669"/>
    <property type="project" value="UniProtKB-KW"/>
</dbReference>
<evidence type="ECO:0000256" key="5">
    <source>
        <dbReference type="SAM" id="SignalP"/>
    </source>
</evidence>
<keyword evidence="3" id="KW-0789">Thiol protease inhibitor</keyword>
<comment type="similarity">
    <text evidence="1">Belongs to the cystatin family. Phytocystatin subfamily.</text>
</comment>
<accession>A0A0D9VR26</accession>
<keyword evidence="5" id="KW-0732">Signal</keyword>
<name>A0A0D9VR26_9ORYZ</name>
<proteinExistence type="inferred from homology"/>
<dbReference type="InterPro" id="IPR027214">
    <property type="entry name" value="Cystatin"/>
</dbReference>
<dbReference type="InterPro" id="IPR000010">
    <property type="entry name" value="Cystatin_dom"/>
</dbReference>
<dbReference type="Pfam" id="PF16845">
    <property type="entry name" value="SQAPI"/>
    <property type="match status" value="1"/>
</dbReference>
<reference evidence="8" key="2">
    <citation type="submission" date="2013-12" db="EMBL/GenBank/DDBJ databases">
        <authorList>
            <person name="Yu Y."/>
            <person name="Lee S."/>
            <person name="de Baynast K."/>
            <person name="Wissotski M."/>
            <person name="Liu L."/>
            <person name="Talag J."/>
            <person name="Goicoechea J."/>
            <person name="Angelova A."/>
            <person name="Jetty R."/>
            <person name="Kudrna D."/>
            <person name="Golser W."/>
            <person name="Rivera L."/>
            <person name="Zhang J."/>
            <person name="Wing R."/>
        </authorList>
    </citation>
    <scope>NUCLEOTIDE SEQUENCE</scope>
</reference>
<dbReference type="HOGENOM" id="CLU_113093_5_0_1"/>
<keyword evidence="8" id="KW-1185">Reference proteome</keyword>
<keyword evidence="4" id="KW-0611">Plant defense</keyword>
<reference evidence="7" key="3">
    <citation type="submission" date="2015-04" db="UniProtKB">
        <authorList>
            <consortium name="EnsemblPlants"/>
        </authorList>
    </citation>
    <scope>IDENTIFICATION</scope>
</reference>
<dbReference type="AlphaFoldDB" id="A0A0D9VR26"/>
<evidence type="ECO:0000313" key="7">
    <source>
        <dbReference type="EnsemblPlants" id="LPERR03G07200.1"/>
    </source>
</evidence>
<dbReference type="CDD" id="cd00042">
    <property type="entry name" value="CY"/>
    <property type="match status" value="1"/>
</dbReference>
<feature type="signal peptide" evidence="5">
    <location>
        <begin position="1"/>
        <end position="21"/>
    </location>
</feature>
<evidence type="ECO:0000259" key="6">
    <source>
        <dbReference type="SMART" id="SM00043"/>
    </source>
</evidence>
<dbReference type="InterPro" id="IPR046350">
    <property type="entry name" value="Cystatin_sf"/>
</dbReference>
<dbReference type="SMART" id="SM00043">
    <property type="entry name" value="CY"/>
    <property type="match status" value="1"/>
</dbReference>
<evidence type="ECO:0000256" key="1">
    <source>
        <dbReference type="ARBA" id="ARBA00007233"/>
    </source>
</evidence>
<dbReference type="PANTHER" id="PTHR47116">
    <property type="entry name" value="PHLOEM FILAMENT PROTEIN"/>
    <property type="match status" value="1"/>
</dbReference>
<dbReference type="GO" id="GO:0004869">
    <property type="term" value="F:cysteine-type endopeptidase inhibitor activity"/>
    <property type="evidence" value="ECO:0007669"/>
    <property type="project" value="UniProtKB-KW"/>
</dbReference>
<dbReference type="Gramene" id="LPERR03G07200.1">
    <property type="protein sequence ID" value="LPERR03G07200.1"/>
    <property type="gene ID" value="LPERR03G07200"/>
</dbReference>
<dbReference type="SUPFAM" id="SSF54403">
    <property type="entry name" value="Cystatin/monellin"/>
    <property type="match status" value="1"/>
</dbReference>